<feature type="chain" id="PRO_5036019174" evidence="1">
    <location>
        <begin position="27"/>
        <end position="129"/>
    </location>
</feature>
<dbReference type="RefSeq" id="WP_149682347.1">
    <property type="nucleotide sequence ID" value="NZ_CP178397.1"/>
</dbReference>
<dbReference type="OrthoDB" id="7472823at2"/>
<evidence type="ECO:0000313" key="3">
    <source>
        <dbReference type="EMBL" id="SDF48876.1"/>
    </source>
</evidence>
<evidence type="ECO:0000313" key="4">
    <source>
        <dbReference type="Proteomes" id="UP000323502"/>
    </source>
</evidence>
<proteinExistence type="predicted"/>
<evidence type="ECO:0000256" key="1">
    <source>
        <dbReference type="SAM" id="SignalP"/>
    </source>
</evidence>
<evidence type="ECO:0000313" key="5">
    <source>
        <dbReference type="Proteomes" id="UP000436801"/>
    </source>
</evidence>
<reference evidence="3 4" key="1">
    <citation type="submission" date="2016-10" db="EMBL/GenBank/DDBJ databases">
        <authorList>
            <person name="Varghese N."/>
            <person name="Submissions S."/>
        </authorList>
    </citation>
    <scope>NUCLEOTIDE SEQUENCE [LARGE SCALE GENOMIC DNA]</scope>
    <source>
        <strain evidence="3 4">S7-754</strain>
    </source>
</reference>
<evidence type="ECO:0000313" key="2">
    <source>
        <dbReference type="EMBL" id="MWC43333.1"/>
    </source>
</evidence>
<keyword evidence="1" id="KW-0732">Signal</keyword>
<reference evidence="2 5" key="2">
    <citation type="submission" date="2019-12" db="EMBL/GenBank/DDBJ databases">
        <authorList>
            <person name="Zheng J."/>
        </authorList>
    </citation>
    <scope>NUCLEOTIDE SEQUENCE [LARGE SCALE GENOMIC DNA]</scope>
    <source>
        <strain evidence="2 5">DSM 27347</strain>
    </source>
</reference>
<name>A0A1G7LHM2_9SPHN</name>
<gene>
    <name evidence="2" type="ORF">GQR91_06645</name>
    <name evidence="3" type="ORF">SAMN05216557_103496</name>
</gene>
<dbReference type="Proteomes" id="UP000436801">
    <property type="component" value="Unassembled WGS sequence"/>
</dbReference>
<sequence>MNRSTLTALAALALAPLAACGQSDTAADNATPVTNAAETAAAEGIDYGTRIRDLPEGQRRGVLFRAIRDSGQDGASCQAVTSMNEAAPTNGLATWNAVCDNTARWAIVFANDGTATVTGPLAAQPARSS</sequence>
<keyword evidence="4" id="KW-1185">Reference proteome</keyword>
<organism evidence="3 4">
    <name type="scientific">Sphingomonas carotinifaciens</name>
    <dbReference type="NCBI Taxonomy" id="1166323"/>
    <lineage>
        <taxon>Bacteria</taxon>
        <taxon>Pseudomonadati</taxon>
        <taxon>Pseudomonadota</taxon>
        <taxon>Alphaproteobacteria</taxon>
        <taxon>Sphingomonadales</taxon>
        <taxon>Sphingomonadaceae</taxon>
        <taxon>Sphingomonas</taxon>
    </lineage>
</organism>
<protein>
    <submittedName>
        <fullName evidence="3">Uncharacterized protein</fullName>
    </submittedName>
</protein>
<dbReference type="Proteomes" id="UP000323502">
    <property type="component" value="Unassembled WGS sequence"/>
</dbReference>
<feature type="signal peptide" evidence="1">
    <location>
        <begin position="1"/>
        <end position="26"/>
    </location>
</feature>
<dbReference type="EMBL" id="WSUT01000005">
    <property type="protein sequence ID" value="MWC43333.1"/>
    <property type="molecule type" value="Genomic_DNA"/>
</dbReference>
<accession>A0A1G7LHM2</accession>
<dbReference type="AlphaFoldDB" id="A0A1G7LHM2"/>
<dbReference type="EMBL" id="FNBI01000003">
    <property type="protein sequence ID" value="SDF48876.1"/>
    <property type="molecule type" value="Genomic_DNA"/>
</dbReference>